<dbReference type="Proteomes" id="UP000604341">
    <property type="component" value="Unassembled WGS sequence"/>
</dbReference>
<evidence type="ECO:0000256" key="1">
    <source>
        <dbReference type="SAM" id="Phobius"/>
    </source>
</evidence>
<keyword evidence="3" id="KW-1185">Reference proteome</keyword>
<sequence>MRNANRLTRSAPRVLWEALHRLPQVLLILLLCGLLIGAYTTDAWLADLGDTVLGPPVVQEGLRGLIIMAVARAFQLRWAVVTGWSRVGWLLLACGVALNLARGHFSGTPLTLAFALGHLGLLILTTRLMVATLREQRLADECATVRRQLAAAHARIAELEAQHDPDHP</sequence>
<feature type="transmembrane region" description="Helical" evidence="1">
    <location>
        <begin position="111"/>
        <end position="130"/>
    </location>
</feature>
<keyword evidence="1" id="KW-0812">Transmembrane</keyword>
<name>A0ABQ2FQC2_9DEIO</name>
<evidence type="ECO:0000313" key="2">
    <source>
        <dbReference type="EMBL" id="GGL16056.1"/>
    </source>
</evidence>
<comment type="caution">
    <text evidence="2">The sequence shown here is derived from an EMBL/GenBank/DDBJ whole genome shotgun (WGS) entry which is preliminary data.</text>
</comment>
<protein>
    <recommendedName>
        <fullName evidence="4">Transmembrane protein</fullName>
    </recommendedName>
</protein>
<dbReference type="RefSeq" id="WP_189070621.1">
    <property type="nucleotide sequence ID" value="NZ_BMPE01000021.1"/>
</dbReference>
<feature type="transmembrane region" description="Helical" evidence="1">
    <location>
        <begin position="21"/>
        <end position="41"/>
    </location>
</feature>
<accession>A0ABQ2FQC2</accession>
<evidence type="ECO:0008006" key="4">
    <source>
        <dbReference type="Google" id="ProtNLM"/>
    </source>
</evidence>
<organism evidence="2 3">
    <name type="scientific">Deinococcus radiotolerans</name>
    <dbReference type="NCBI Taxonomy" id="1309407"/>
    <lineage>
        <taxon>Bacteria</taxon>
        <taxon>Thermotogati</taxon>
        <taxon>Deinococcota</taxon>
        <taxon>Deinococci</taxon>
        <taxon>Deinococcales</taxon>
        <taxon>Deinococcaceae</taxon>
        <taxon>Deinococcus</taxon>
    </lineage>
</organism>
<dbReference type="EMBL" id="BMPE01000021">
    <property type="protein sequence ID" value="GGL16056.1"/>
    <property type="molecule type" value="Genomic_DNA"/>
</dbReference>
<keyword evidence="1" id="KW-1133">Transmembrane helix</keyword>
<reference evidence="3" key="1">
    <citation type="journal article" date="2019" name="Int. J. Syst. Evol. Microbiol.">
        <title>The Global Catalogue of Microorganisms (GCM) 10K type strain sequencing project: providing services to taxonomists for standard genome sequencing and annotation.</title>
        <authorList>
            <consortium name="The Broad Institute Genomics Platform"/>
            <consortium name="The Broad Institute Genome Sequencing Center for Infectious Disease"/>
            <person name="Wu L."/>
            <person name="Ma J."/>
        </authorList>
    </citation>
    <scope>NUCLEOTIDE SEQUENCE [LARGE SCALE GENOMIC DNA]</scope>
    <source>
        <strain evidence="3">JCM 19173</strain>
    </source>
</reference>
<keyword evidence="1" id="KW-0472">Membrane</keyword>
<gene>
    <name evidence="2" type="ORF">GCM10010844_38670</name>
</gene>
<evidence type="ECO:0000313" key="3">
    <source>
        <dbReference type="Proteomes" id="UP000604341"/>
    </source>
</evidence>
<proteinExistence type="predicted"/>